<feature type="region of interest" description="Disordered" evidence="1">
    <location>
        <begin position="30"/>
        <end position="59"/>
    </location>
</feature>
<protein>
    <submittedName>
        <fullName evidence="2">Uncharacterized protein</fullName>
    </submittedName>
</protein>
<dbReference type="RefSeq" id="WP_134021119.1">
    <property type="nucleotide sequence ID" value="NZ_SOEC01000029.1"/>
</dbReference>
<comment type="caution">
    <text evidence="2">The sequence shown here is derived from an EMBL/GenBank/DDBJ whole genome shotgun (WGS) entry which is preliminary data.</text>
</comment>
<evidence type="ECO:0000256" key="1">
    <source>
        <dbReference type="SAM" id="MobiDB-lite"/>
    </source>
</evidence>
<evidence type="ECO:0000313" key="2">
    <source>
        <dbReference type="EMBL" id="TDX22492.1"/>
    </source>
</evidence>
<gene>
    <name evidence="2" type="ORF">DFO67_12925</name>
</gene>
<evidence type="ECO:0000313" key="3">
    <source>
        <dbReference type="Proteomes" id="UP000294489"/>
    </source>
</evidence>
<proteinExistence type="predicted"/>
<accession>A0A4R8FB62</accession>
<reference evidence="2 3" key="1">
    <citation type="submission" date="2019-03" db="EMBL/GenBank/DDBJ databases">
        <title>Freshwater and sediment microbial communities from various areas in North America, analyzing microbe dynamics in response to fracking.</title>
        <authorList>
            <person name="Lamendella R."/>
        </authorList>
    </citation>
    <scope>NUCLEOTIDE SEQUENCE [LARGE SCALE GENOMIC DNA]</scope>
    <source>
        <strain evidence="2 3">6_TX</strain>
    </source>
</reference>
<organism evidence="2 3">
    <name type="scientific">Modicisalibacter xianhensis</name>
    <dbReference type="NCBI Taxonomy" id="442341"/>
    <lineage>
        <taxon>Bacteria</taxon>
        <taxon>Pseudomonadati</taxon>
        <taxon>Pseudomonadota</taxon>
        <taxon>Gammaproteobacteria</taxon>
        <taxon>Oceanospirillales</taxon>
        <taxon>Halomonadaceae</taxon>
        <taxon>Modicisalibacter</taxon>
    </lineage>
</organism>
<dbReference type="AlphaFoldDB" id="A0A4R8FB62"/>
<dbReference type="EMBL" id="SOEC01000029">
    <property type="protein sequence ID" value="TDX22492.1"/>
    <property type="molecule type" value="Genomic_DNA"/>
</dbReference>
<sequence>MLGGRPAPHIRAALAPLENQVGAEAMDLGQVSADDSKQRRTNVEGGGIGVGIPMERGGE</sequence>
<dbReference type="Proteomes" id="UP000294489">
    <property type="component" value="Unassembled WGS sequence"/>
</dbReference>
<name>A0A4R8FB62_9GAMM</name>